<dbReference type="AlphaFoldDB" id="A0A0A9CBZ8"/>
<protein>
    <submittedName>
        <fullName evidence="1">Uncharacterized protein</fullName>
    </submittedName>
</protein>
<reference evidence="1" key="1">
    <citation type="submission" date="2014-09" db="EMBL/GenBank/DDBJ databases">
        <authorList>
            <person name="Magalhaes I.L.F."/>
            <person name="Oliveira U."/>
            <person name="Santos F.R."/>
            <person name="Vidigal T.H.D.A."/>
            <person name="Brescovit A.D."/>
            <person name="Santos A.J."/>
        </authorList>
    </citation>
    <scope>NUCLEOTIDE SEQUENCE</scope>
    <source>
        <tissue evidence="1">Shoot tissue taken approximately 20 cm above the soil surface</tissue>
    </source>
</reference>
<name>A0A0A9CBZ8_ARUDO</name>
<accession>A0A0A9CBZ8</accession>
<evidence type="ECO:0000313" key="1">
    <source>
        <dbReference type="EMBL" id="JAD69022.1"/>
    </source>
</evidence>
<organism evidence="1">
    <name type="scientific">Arundo donax</name>
    <name type="common">Giant reed</name>
    <name type="synonym">Donax arundinaceus</name>
    <dbReference type="NCBI Taxonomy" id="35708"/>
    <lineage>
        <taxon>Eukaryota</taxon>
        <taxon>Viridiplantae</taxon>
        <taxon>Streptophyta</taxon>
        <taxon>Embryophyta</taxon>
        <taxon>Tracheophyta</taxon>
        <taxon>Spermatophyta</taxon>
        <taxon>Magnoliopsida</taxon>
        <taxon>Liliopsida</taxon>
        <taxon>Poales</taxon>
        <taxon>Poaceae</taxon>
        <taxon>PACMAD clade</taxon>
        <taxon>Arundinoideae</taxon>
        <taxon>Arundineae</taxon>
        <taxon>Arundo</taxon>
    </lineage>
</organism>
<proteinExistence type="predicted"/>
<reference evidence="1" key="2">
    <citation type="journal article" date="2015" name="Data Brief">
        <title>Shoot transcriptome of the giant reed, Arundo donax.</title>
        <authorList>
            <person name="Barrero R.A."/>
            <person name="Guerrero F.D."/>
            <person name="Moolhuijzen P."/>
            <person name="Goolsby J.A."/>
            <person name="Tidwell J."/>
            <person name="Bellgard S.E."/>
            <person name="Bellgard M.I."/>
        </authorList>
    </citation>
    <scope>NUCLEOTIDE SEQUENCE</scope>
    <source>
        <tissue evidence="1">Shoot tissue taken approximately 20 cm above the soil surface</tissue>
    </source>
</reference>
<dbReference type="EMBL" id="GBRH01228873">
    <property type="protein sequence ID" value="JAD69022.1"/>
    <property type="molecule type" value="Transcribed_RNA"/>
</dbReference>
<sequence>MGRKYSFLRCKIRKVNFVKFVVDGIFDLESIDSNKKRYTKVLQFLSLLSTPL</sequence>